<dbReference type="EMBL" id="KZ824961">
    <property type="protein sequence ID" value="RAH69212.1"/>
    <property type="molecule type" value="Genomic_DNA"/>
</dbReference>
<sequence length="127" mass="14378">CKPKTNKSDVKEFHVNVDDAKAQAKAVGFTTGKSGDPHEFKNTDKIQWGVKGCNKLEADMYEYPIFWEGAKVKQWKKDEKTSDQGKTPIRVVYVQTKDKQLTFCGVMIHVDVLANYQGEGFFAKCNP</sequence>
<keyword evidence="2" id="KW-1185">Reference proteome</keyword>
<organism evidence="1 2">
    <name type="scientific">Aspergillus aculeatinus CBS 121060</name>
    <dbReference type="NCBI Taxonomy" id="1448322"/>
    <lineage>
        <taxon>Eukaryota</taxon>
        <taxon>Fungi</taxon>
        <taxon>Dikarya</taxon>
        <taxon>Ascomycota</taxon>
        <taxon>Pezizomycotina</taxon>
        <taxon>Eurotiomycetes</taxon>
        <taxon>Eurotiomycetidae</taxon>
        <taxon>Eurotiales</taxon>
        <taxon>Aspergillaceae</taxon>
        <taxon>Aspergillus</taxon>
        <taxon>Aspergillus subgen. Circumdati</taxon>
    </lineage>
</organism>
<gene>
    <name evidence="1" type="ORF">BO66DRAFT_325052</name>
</gene>
<name>A0ACD1H645_9EURO</name>
<dbReference type="Proteomes" id="UP000249661">
    <property type="component" value="Unassembled WGS sequence"/>
</dbReference>
<proteinExistence type="predicted"/>
<reference evidence="1" key="1">
    <citation type="submission" date="2018-02" db="EMBL/GenBank/DDBJ databases">
        <title>The genomes of Aspergillus section Nigri reveals drivers in fungal speciation.</title>
        <authorList>
            <consortium name="DOE Joint Genome Institute"/>
            <person name="Vesth T.C."/>
            <person name="Nybo J."/>
            <person name="Theobald S."/>
            <person name="Brandl J."/>
            <person name="Frisvad J.C."/>
            <person name="Nielsen K.F."/>
            <person name="Lyhne E.K."/>
            <person name="Kogle M.E."/>
            <person name="Kuo A."/>
            <person name="Riley R."/>
            <person name="Clum A."/>
            <person name="Nolan M."/>
            <person name="Lipzen A."/>
            <person name="Salamov A."/>
            <person name="Henrissat B."/>
            <person name="Wiebenga A."/>
            <person name="De vries R.P."/>
            <person name="Grigoriev I.V."/>
            <person name="Mortensen U.H."/>
            <person name="Andersen M.R."/>
            <person name="Baker S.E."/>
        </authorList>
    </citation>
    <scope>NUCLEOTIDE SEQUENCE</scope>
    <source>
        <strain evidence="1">CBS 121060</strain>
    </source>
</reference>
<feature type="non-terminal residue" evidence="1">
    <location>
        <position position="1"/>
    </location>
</feature>
<evidence type="ECO:0000313" key="2">
    <source>
        <dbReference type="Proteomes" id="UP000249661"/>
    </source>
</evidence>
<evidence type="ECO:0000313" key="1">
    <source>
        <dbReference type="EMBL" id="RAH69212.1"/>
    </source>
</evidence>
<accession>A0ACD1H645</accession>
<protein>
    <submittedName>
        <fullName evidence="1">Uncharacterized protein</fullName>
    </submittedName>
</protein>